<dbReference type="AlphaFoldDB" id="A0A2M8PE48"/>
<evidence type="ECO:0000313" key="2">
    <source>
        <dbReference type="EMBL" id="PJF35829.1"/>
    </source>
</evidence>
<dbReference type="Gene3D" id="3.60.40.10">
    <property type="entry name" value="PPM-type phosphatase domain"/>
    <property type="match status" value="1"/>
</dbReference>
<sequence length="434" mass="47506">MPPVVHLIVDSRGWSSPPDLDILAALLEARLRGLAPLEVQVRSLEESWAAQLPQAEAIALLILARPLAQGWQAALQAWLSERHLLYVAFFDGAALSDLSQLAALTAQQPVPRAPYRLAAQTSQQLDAAFAWFEKLLQKLQPTFVPEAPLPPIRMMTTRWRNLPSNAQDAFAYPDQLTRSVRGARGYSLLGASTRGRTHAHHGTFRDDAFALGATAHWNILAVADGAGSAALARVGSNLVVESAVAAIQERAPASPTPEDLGRAIWTGLEAAYQALFSFAGAEHLPVSDLNTTLQLLVHFPLDTSCYVGVVHIGDGLVVAESVDGQIYALTEPDTDPDDDGRTLFLTSAPLNQWKRRAKVYQFDERLDIVALMTDGLSSDLEVRDELLRTNLFGKLRERVLCYPLHLRASALLSLISYERRGSFDDRTLAVLARD</sequence>
<name>A0A2M8PE48_9CHLR</name>
<proteinExistence type="predicted"/>
<comment type="caution">
    <text evidence="2">The sequence shown here is derived from an EMBL/GenBank/DDBJ whole genome shotgun (WGS) entry which is preliminary data.</text>
</comment>
<gene>
    <name evidence="2" type="ORF">CUN49_08530</name>
</gene>
<protein>
    <recommendedName>
        <fullName evidence="1">PPM-type phosphatase domain-containing protein</fullName>
    </recommendedName>
</protein>
<accession>A0A2M8PE48</accession>
<reference evidence="2 3" key="1">
    <citation type="submission" date="2017-11" db="EMBL/GenBank/DDBJ databases">
        <title>Evolution of Phototrophy in the Chloroflexi Phylum Driven by Horizontal Gene Transfer.</title>
        <authorList>
            <person name="Ward L.M."/>
            <person name="Hemp J."/>
            <person name="Shih P.M."/>
            <person name="Mcglynn S.E."/>
            <person name="Fischer W."/>
        </authorList>
    </citation>
    <scope>NUCLEOTIDE SEQUENCE [LARGE SCALE GENOMIC DNA]</scope>
    <source>
        <strain evidence="2">JP3_13</strain>
    </source>
</reference>
<evidence type="ECO:0000313" key="3">
    <source>
        <dbReference type="Proteomes" id="UP000229681"/>
    </source>
</evidence>
<dbReference type="InterPro" id="IPR036457">
    <property type="entry name" value="PPM-type-like_dom_sf"/>
</dbReference>
<evidence type="ECO:0000259" key="1">
    <source>
        <dbReference type="Pfam" id="PF13672"/>
    </source>
</evidence>
<dbReference type="Pfam" id="PF13672">
    <property type="entry name" value="PP2C_2"/>
    <property type="match status" value="1"/>
</dbReference>
<dbReference type="Proteomes" id="UP000229681">
    <property type="component" value="Unassembled WGS sequence"/>
</dbReference>
<dbReference type="InterPro" id="IPR001932">
    <property type="entry name" value="PPM-type_phosphatase-like_dom"/>
</dbReference>
<feature type="domain" description="PPM-type phosphatase" evidence="1">
    <location>
        <begin position="194"/>
        <end position="385"/>
    </location>
</feature>
<organism evidence="2 3">
    <name type="scientific">Candidatus Thermofonsia Clade 1 bacterium</name>
    <dbReference type="NCBI Taxonomy" id="2364210"/>
    <lineage>
        <taxon>Bacteria</taxon>
        <taxon>Bacillati</taxon>
        <taxon>Chloroflexota</taxon>
        <taxon>Candidatus Thermofontia</taxon>
        <taxon>Candidatus Thermofonsia Clade 1</taxon>
    </lineage>
</organism>
<dbReference type="SUPFAM" id="SSF81606">
    <property type="entry name" value="PP2C-like"/>
    <property type="match status" value="1"/>
</dbReference>
<dbReference type="EMBL" id="PGTM01000106">
    <property type="protein sequence ID" value="PJF35829.1"/>
    <property type="molecule type" value="Genomic_DNA"/>
</dbReference>